<evidence type="ECO:0000256" key="5">
    <source>
        <dbReference type="ARBA" id="ARBA00023273"/>
    </source>
</evidence>
<dbReference type="RefSeq" id="WP_041897274.1">
    <property type="nucleotide sequence ID" value="NZ_CP010086.2"/>
</dbReference>
<dbReference type="SUPFAM" id="SSF69360">
    <property type="entry name" value="Cell wall binding repeat"/>
    <property type="match status" value="1"/>
</dbReference>
<dbReference type="AlphaFoldDB" id="A0A0B5QFR8"/>
<sequence length="410" mass="45206">MRKLKLTKVIASSLVAASLLALNPTGASAQWRQDNNGWWYTDGDSWYTGWKQIDGKWYYFYPSGYMAKEIMIQGYYLNSSGVWSELTTSGNLMFDKSTGTIVKYNDDKSTTSLVIPSEIDGVKVKRIGAKVFEDSKLESITIPNGVTSIGDFAFAGCVNLTSIIIPDGVTSIGVCAFESCNSATDITIPSSVTSIGWCAFHLCESTFHVESEKTKQLLLKCNINEINIILNGQSSAVNQNASANINNVSTNVNENGNEQIVTFSDKKLERRVRYKINKPTGDLYKSDVEKITSLDVPDKQIEDISGIETLSNLKELYLTGTNVSDISKLKGLTNLQQLSLTGTNVRDISALKELTNLKKLYLAFTEINDISDLKGLINLQELELTAVKISDTDKKTLENALPNCKINFSN</sequence>
<feature type="repeat" description="Cell wall-binding" evidence="6">
    <location>
        <begin position="47"/>
        <end position="66"/>
    </location>
</feature>
<evidence type="ECO:0000256" key="7">
    <source>
        <dbReference type="SAM" id="SignalP"/>
    </source>
</evidence>
<dbReference type="InterPro" id="IPR026906">
    <property type="entry name" value="LRR_5"/>
</dbReference>
<name>A0A0B5QFR8_CLOBE</name>
<gene>
    <name evidence="8" type="ORF">LF65_03247</name>
</gene>
<comment type="subcellular location">
    <subcellularLocation>
        <location evidence="1">Cell projection</location>
        <location evidence="1">Cilium</location>
    </subcellularLocation>
</comment>
<evidence type="ECO:0000313" key="8">
    <source>
        <dbReference type="EMBL" id="AJG99810.2"/>
    </source>
</evidence>
<protein>
    <submittedName>
        <fullName evidence="8">Cell wall-binding protein</fullName>
    </submittedName>
</protein>
<dbReference type="PROSITE" id="PS51450">
    <property type="entry name" value="LRR"/>
    <property type="match status" value="2"/>
</dbReference>
<evidence type="ECO:0000256" key="4">
    <source>
        <dbReference type="ARBA" id="ARBA00023069"/>
    </source>
</evidence>
<dbReference type="Pfam" id="PF12799">
    <property type="entry name" value="LRR_4"/>
    <property type="match status" value="1"/>
</dbReference>
<feature type="signal peptide" evidence="7">
    <location>
        <begin position="1"/>
        <end position="29"/>
    </location>
</feature>
<dbReference type="OrthoDB" id="1824119at2"/>
<dbReference type="InterPro" id="IPR050576">
    <property type="entry name" value="Cilia_flagella_integrity"/>
</dbReference>
<evidence type="ECO:0000256" key="2">
    <source>
        <dbReference type="ARBA" id="ARBA00022614"/>
    </source>
</evidence>
<accession>A0A0B5QFR8</accession>
<dbReference type="STRING" id="1520.LF65_03247"/>
<dbReference type="Gene3D" id="3.80.10.10">
    <property type="entry name" value="Ribonuclease Inhibitor"/>
    <property type="match status" value="2"/>
</dbReference>
<keyword evidence="5" id="KW-0966">Cell projection</keyword>
<dbReference type="InterPro" id="IPR001611">
    <property type="entry name" value="Leu-rich_rpt"/>
</dbReference>
<dbReference type="InterPro" id="IPR025875">
    <property type="entry name" value="Leu-rich_rpt_4"/>
</dbReference>
<keyword evidence="7" id="KW-0732">Signal</keyword>
<proteinExistence type="predicted"/>
<evidence type="ECO:0000256" key="1">
    <source>
        <dbReference type="ARBA" id="ARBA00004138"/>
    </source>
</evidence>
<dbReference type="PANTHER" id="PTHR45973">
    <property type="entry name" value="PROTEIN PHOSPHATASE 1 REGULATORY SUBUNIT SDS22-RELATED"/>
    <property type="match status" value="1"/>
</dbReference>
<dbReference type="Pfam" id="PF13306">
    <property type="entry name" value="LRR_5"/>
    <property type="match status" value="1"/>
</dbReference>
<dbReference type="PANTHER" id="PTHR45973:SF9">
    <property type="entry name" value="LEUCINE-RICH REPEAT-CONTAINING PROTEIN 46"/>
    <property type="match status" value="1"/>
</dbReference>
<keyword evidence="4" id="KW-0969">Cilium</keyword>
<keyword evidence="2" id="KW-0433">Leucine-rich repeat</keyword>
<dbReference type="EMBL" id="CP010086">
    <property type="protein sequence ID" value="AJG99810.2"/>
    <property type="molecule type" value="Genomic_DNA"/>
</dbReference>
<dbReference type="InterPro" id="IPR018337">
    <property type="entry name" value="Cell_wall/Cho-bd_repeat"/>
</dbReference>
<dbReference type="SUPFAM" id="SSF52058">
    <property type="entry name" value="L domain-like"/>
    <property type="match status" value="1"/>
</dbReference>
<dbReference type="KEGG" id="cbei:LF65_03247"/>
<dbReference type="InterPro" id="IPR032675">
    <property type="entry name" value="LRR_dom_sf"/>
</dbReference>
<evidence type="ECO:0000256" key="3">
    <source>
        <dbReference type="ARBA" id="ARBA00022737"/>
    </source>
</evidence>
<organism evidence="8 9">
    <name type="scientific">Clostridium beijerinckii</name>
    <name type="common">Clostridium MP</name>
    <dbReference type="NCBI Taxonomy" id="1520"/>
    <lineage>
        <taxon>Bacteria</taxon>
        <taxon>Bacillati</taxon>
        <taxon>Bacillota</taxon>
        <taxon>Clostridia</taxon>
        <taxon>Eubacteriales</taxon>
        <taxon>Clostridiaceae</taxon>
        <taxon>Clostridium</taxon>
    </lineage>
</organism>
<dbReference type="Proteomes" id="UP000031866">
    <property type="component" value="Chromosome"/>
</dbReference>
<dbReference type="Pfam" id="PF01473">
    <property type="entry name" value="Choline_bind_1"/>
    <property type="match status" value="1"/>
</dbReference>
<evidence type="ECO:0000313" key="9">
    <source>
        <dbReference type="Proteomes" id="UP000031866"/>
    </source>
</evidence>
<evidence type="ECO:0000256" key="6">
    <source>
        <dbReference type="PROSITE-ProRule" id="PRU00591"/>
    </source>
</evidence>
<keyword evidence="3" id="KW-0677">Repeat</keyword>
<reference evidence="9" key="1">
    <citation type="submission" date="2014-12" db="EMBL/GenBank/DDBJ databases">
        <title>Genome sequence of Clostridium beijerinckii strain 59B.</title>
        <authorList>
            <person name="Little G.T."/>
            <person name="Minton N.P."/>
        </authorList>
    </citation>
    <scope>NUCLEOTIDE SEQUENCE [LARGE SCALE GENOMIC DNA]</scope>
    <source>
        <strain evidence="9">59B</strain>
    </source>
</reference>
<dbReference type="PROSITE" id="PS51170">
    <property type="entry name" value="CW"/>
    <property type="match status" value="1"/>
</dbReference>
<feature type="chain" id="PRO_5007241317" evidence="7">
    <location>
        <begin position="30"/>
        <end position="410"/>
    </location>
</feature>
<dbReference type="Gene3D" id="2.10.270.10">
    <property type="entry name" value="Cholin Binding"/>
    <property type="match status" value="1"/>
</dbReference>